<evidence type="ECO:0000256" key="8">
    <source>
        <dbReference type="HAMAP-Rule" id="MF_01331"/>
    </source>
</evidence>
<dbReference type="Pfam" id="PF00237">
    <property type="entry name" value="Ribosomal_L22"/>
    <property type="match status" value="1"/>
</dbReference>
<reference evidence="11" key="1">
    <citation type="journal article" date="2017" name="J. Phycol.">
        <title>Analysis of chloroplast genomes and a supermatrix inform reclassification of the Rhodomelaceae (Rhodophyta).</title>
        <authorList>
            <person name="Diaz-Tapia P."/>
            <person name="Maggs C.A."/>
            <person name="West J.A."/>
            <person name="Verbruggen H."/>
        </authorList>
    </citation>
    <scope>NUCLEOTIDE SEQUENCE</scope>
    <source>
        <strain evidence="11">PD1686</strain>
    </source>
</reference>
<dbReference type="PANTHER" id="PTHR13501:SF8">
    <property type="entry name" value="LARGE RIBOSOMAL SUBUNIT PROTEIN UL22M"/>
    <property type="match status" value="1"/>
</dbReference>
<keyword evidence="11" id="KW-0934">Plastid</keyword>
<proteinExistence type="inferred from homology"/>
<dbReference type="SUPFAM" id="SSF54843">
    <property type="entry name" value="Ribosomal protein L22"/>
    <property type="match status" value="1"/>
</dbReference>
<dbReference type="EMBL" id="MF101453">
    <property type="protein sequence ID" value="ARW68750.1"/>
    <property type="molecule type" value="Genomic_DNA"/>
</dbReference>
<evidence type="ECO:0000313" key="11">
    <source>
        <dbReference type="EMBL" id="ARW68750.1"/>
    </source>
</evidence>
<geneLocation type="chloroplast" evidence="11"/>
<keyword evidence="3 8" id="KW-0699">rRNA-binding</keyword>
<dbReference type="HAMAP" id="MF_01331_B">
    <property type="entry name" value="Ribosomal_uL22_B"/>
    <property type="match status" value="1"/>
</dbReference>
<keyword evidence="5 8" id="KW-0689">Ribosomal protein</keyword>
<dbReference type="CDD" id="cd00336">
    <property type="entry name" value="Ribosomal_L22"/>
    <property type="match status" value="1"/>
</dbReference>
<dbReference type="Gene3D" id="3.90.470.10">
    <property type="entry name" value="Ribosomal protein L22/L17"/>
    <property type="match status" value="1"/>
</dbReference>
<evidence type="ECO:0000256" key="6">
    <source>
        <dbReference type="ARBA" id="ARBA00023274"/>
    </source>
</evidence>
<dbReference type="InterPro" id="IPR001063">
    <property type="entry name" value="Ribosomal_uL22"/>
</dbReference>
<comment type="subcellular location">
    <subcellularLocation>
        <location evidence="8 10">Plastid</location>
        <location evidence="8 10">Chloroplast</location>
    </subcellularLocation>
</comment>
<dbReference type="AlphaFoldDB" id="A0A1Z1MRM0"/>
<dbReference type="InterPro" id="IPR036394">
    <property type="entry name" value="Ribosomal_uL22_sf"/>
</dbReference>
<sequence>MTSYINESYAVAKYVRVSASKSRRVLKQIQGKNYHEARLILEFMPYQASKIIIKLLESALSNLKQKQANAIDNKKIIIMNAFANKGPTLKRFQPRAQGRAFPIQKQTCHITIKIQK</sequence>
<evidence type="ECO:0000256" key="5">
    <source>
        <dbReference type="ARBA" id="ARBA00022980"/>
    </source>
</evidence>
<dbReference type="InterPro" id="IPR047867">
    <property type="entry name" value="Ribosomal_uL22_bac/org-type"/>
</dbReference>
<dbReference type="GO" id="GO:0006412">
    <property type="term" value="P:translation"/>
    <property type="evidence" value="ECO:0007669"/>
    <property type="project" value="UniProtKB-UniRule"/>
</dbReference>
<dbReference type="InterPro" id="IPR005727">
    <property type="entry name" value="Ribosomal_uL22_bac/chlpt-type"/>
</dbReference>
<evidence type="ECO:0000256" key="7">
    <source>
        <dbReference type="ARBA" id="ARBA00035285"/>
    </source>
</evidence>
<name>A0A1Z1MRM0_9FLOR</name>
<keyword evidence="11" id="KW-0150">Chloroplast</keyword>
<keyword evidence="6 8" id="KW-0687">Ribonucleoprotein</keyword>
<dbReference type="GO" id="GO:0015934">
    <property type="term" value="C:large ribosomal subunit"/>
    <property type="evidence" value="ECO:0007669"/>
    <property type="project" value="InterPro"/>
</dbReference>
<dbReference type="PROSITE" id="PS00464">
    <property type="entry name" value="RIBOSOMAL_L22"/>
    <property type="match status" value="1"/>
</dbReference>
<comment type="function">
    <text evidence="8 10">The globular domain of the protein is located near the polypeptide exit tunnel on the outside of the subunit, while an extended beta-hairpin is found that lines the wall of the exit tunnel in the center of the 70S ribosome.</text>
</comment>
<dbReference type="GO" id="GO:0009507">
    <property type="term" value="C:chloroplast"/>
    <property type="evidence" value="ECO:0007669"/>
    <property type="project" value="UniProtKB-SubCell"/>
</dbReference>
<evidence type="ECO:0000256" key="3">
    <source>
        <dbReference type="ARBA" id="ARBA00022730"/>
    </source>
</evidence>
<organism evidence="11">
    <name type="scientific">Palisada sp</name>
    <dbReference type="NCBI Taxonomy" id="1955416"/>
    <lineage>
        <taxon>Eukaryota</taxon>
        <taxon>Rhodophyta</taxon>
        <taxon>Florideophyceae</taxon>
        <taxon>Rhodymeniophycidae</taxon>
        <taxon>Ceramiales</taxon>
        <taxon>Rhodomelaceae</taxon>
        <taxon>Laurencieae</taxon>
        <taxon>Palisada</taxon>
    </lineage>
</organism>
<keyword evidence="4 8" id="KW-0694">RNA-binding</keyword>
<dbReference type="GO" id="GO:0003735">
    <property type="term" value="F:structural constituent of ribosome"/>
    <property type="evidence" value="ECO:0007669"/>
    <property type="project" value="InterPro"/>
</dbReference>
<gene>
    <name evidence="8 11" type="primary">rpl22</name>
</gene>
<evidence type="ECO:0000256" key="2">
    <source>
        <dbReference type="ARBA" id="ARBA00009451"/>
    </source>
</evidence>
<accession>A0A1Z1MRM0</accession>
<protein>
    <recommendedName>
        <fullName evidence="7 8">Large ribosomal subunit protein uL22c</fullName>
    </recommendedName>
</protein>
<comment type="function">
    <text evidence="1 8 10">This protein binds specifically to 23S rRNA.</text>
</comment>
<dbReference type="NCBIfam" id="TIGR01044">
    <property type="entry name" value="rplV_bact"/>
    <property type="match status" value="1"/>
</dbReference>
<comment type="similarity">
    <text evidence="2 8 9">Belongs to the universal ribosomal protein uL22 family.</text>
</comment>
<evidence type="ECO:0000256" key="4">
    <source>
        <dbReference type="ARBA" id="ARBA00022884"/>
    </source>
</evidence>
<dbReference type="PANTHER" id="PTHR13501">
    <property type="entry name" value="CHLOROPLAST 50S RIBOSOMAL PROTEIN L22-RELATED"/>
    <property type="match status" value="1"/>
</dbReference>
<evidence type="ECO:0000256" key="1">
    <source>
        <dbReference type="ARBA" id="ARBA00003611"/>
    </source>
</evidence>
<dbReference type="GO" id="GO:0019843">
    <property type="term" value="F:rRNA binding"/>
    <property type="evidence" value="ECO:0007669"/>
    <property type="project" value="UniProtKB-UniRule"/>
</dbReference>
<comment type="subunit">
    <text evidence="8">Part of the 50S ribosomal subunit.</text>
</comment>
<dbReference type="InterPro" id="IPR018260">
    <property type="entry name" value="Ribosomal_uL22_CS"/>
</dbReference>
<evidence type="ECO:0000256" key="9">
    <source>
        <dbReference type="RuleBase" id="RU004005"/>
    </source>
</evidence>
<evidence type="ECO:0000256" key="10">
    <source>
        <dbReference type="RuleBase" id="RU004009"/>
    </source>
</evidence>